<gene>
    <name evidence="1" type="ORF">POPTR_007G040950v4</name>
</gene>
<dbReference type="Proteomes" id="UP000006729">
    <property type="component" value="Chromosome 7"/>
</dbReference>
<organism evidence="1 2">
    <name type="scientific">Populus trichocarpa</name>
    <name type="common">Western balsam poplar</name>
    <name type="synonym">Populus balsamifera subsp. trichocarpa</name>
    <dbReference type="NCBI Taxonomy" id="3694"/>
    <lineage>
        <taxon>Eukaryota</taxon>
        <taxon>Viridiplantae</taxon>
        <taxon>Streptophyta</taxon>
        <taxon>Embryophyta</taxon>
        <taxon>Tracheophyta</taxon>
        <taxon>Spermatophyta</taxon>
        <taxon>Magnoliopsida</taxon>
        <taxon>eudicotyledons</taxon>
        <taxon>Gunneridae</taxon>
        <taxon>Pentapetalae</taxon>
        <taxon>rosids</taxon>
        <taxon>fabids</taxon>
        <taxon>Malpighiales</taxon>
        <taxon>Salicaceae</taxon>
        <taxon>Saliceae</taxon>
        <taxon>Populus</taxon>
    </lineage>
</organism>
<proteinExistence type="predicted"/>
<keyword evidence="2" id="KW-1185">Reference proteome</keyword>
<evidence type="ECO:0000313" key="2">
    <source>
        <dbReference type="Proteomes" id="UP000006729"/>
    </source>
</evidence>
<name>A0ACC0SQ28_POPTR</name>
<sequence>MWASLIFKEFTTSALFHKTVIKAFLYKQKIVIEREGRQQQEAKDTPYLQNILDQLSKLREPLIKSKHVEPHIFPWKRGERTYRDKQFCQLRCYGI</sequence>
<comment type="caution">
    <text evidence="1">The sequence shown here is derived from an EMBL/GenBank/DDBJ whole genome shotgun (WGS) entry which is preliminary data.</text>
</comment>
<dbReference type="EMBL" id="CM009296">
    <property type="protein sequence ID" value="KAI9391084.1"/>
    <property type="molecule type" value="Genomic_DNA"/>
</dbReference>
<accession>A0ACC0SQ28</accession>
<reference evidence="1 2" key="1">
    <citation type="journal article" date="2006" name="Science">
        <title>The genome of black cottonwood, Populus trichocarpa (Torr. &amp; Gray).</title>
        <authorList>
            <person name="Tuskan G.A."/>
            <person name="Difazio S."/>
            <person name="Jansson S."/>
            <person name="Bohlmann J."/>
            <person name="Grigoriev I."/>
            <person name="Hellsten U."/>
            <person name="Putnam N."/>
            <person name="Ralph S."/>
            <person name="Rombauts S."/>
            <person name="Salamov A."/>
            <person name="Schein J."/>
            <person name="Sterck L."/>
            <person name="Aerts A."/>
            <person name="Bhalerao R.R."/>
            <person name="Bhalerao R.P."/>
            <person name="Blaudez D."/>
            <person name="Boerjan W."/>
            <person name="Brun A."/>
            <person name="Brunner A."/>
            <person name="Busov V."/>
            <person name="Campbell M."/>
            <person name="Carlson J."/>
            <person name="Chalot M."/>
            <person name="Chapman J."/>
            <person name="Chen G.L."/>
            <person name="Cooper D."/>
            <person name="Coutinho P.M."/>
            <person name="Couturier J."/>
            <person name="Covert S."/>
            <person name="Cronk Q."/>
            <person name="Cunningham R."/>
            <person name="Davis J."/>
            <person name="Degroeve S."/>
            <person name="Dejardin A."/>
            <person name="Depamphilis C."/>
            <person name="Detter J."/>
            <person name="Dirks B."/>
            <person name="Dubchak I."/>
            <person name="Duplessis S."/>
            <person name="Ehlting J."/>
            <person name="Ellis B."/>
            <person name="Gendler K."/>
            <person name="Goodstein D."/>
            <person name="Gribskov M."/>
            <person name="Grimwood J."/>
            <person name="Groover A."/>
            <person name="Gunter L."/>
            <person name="Hamberger B."/>
            <person name="Heinze B."/>
            <person name="Helariutta Y."/>
            <person name="Henrissat B."/>
            <person name="Holligan D."/>
            <person name="Holt R."/>
            <person name="Huang W."/>
            <person name="Islam-Faridi N."/>
            <person name="Jones S."/>
            <person name="Jones-Rhoades M."/>
            <person name="Jorgensen R."/>
            <person name="Joshi C."/>
            <person name="Kangasjarvi J."/>
            <person name="Karlsson J."/>
            <person name="Kelleher C."/>
            <person name="Kirkpatrick R."/>
            <person name="Kirst M."/>
            <person name="Kohler A."/>
            <person name="Kalluri U."/>
            <person name="Larimer F."/>
            <person name="Leebens-Mack J."/>
            <person name="Leple J.C."/>
            <person name="Locascio P."/>
            <person name="Lou Y."/>
            <person name="Lucas S."/>
            <person name="Martin F."/>
            <person name="Montanini B."/>
            <person name="Napoli C."/>
            <person name="Nelson D.R."/>
            <person name="Nelson C."/>
            <person name="Nieminen K."/>
            <person name="Nilsson O."/>
            <person name="Pereda V."/>
            <person name="Peter G."/>
            <person name="Philippe R."/>
            <person name="Pilate G."/>
            <person name="Poliakov A."/>
            <person name="Razumovskaya J."/>
            <person name="Richardson P."/>
            <person name="Rinaldi C."/>
            <person name="Ritland K."/>
            <person name="Rouze P."/>
            <person name="Ryaboy D."/>
            <person name="Schmutz J."/>
            <person name="Schrader J."/>
            <person name="Segerman B."/>
            <person name="Shin H."/>
            <person name="Siddiqui A."/>
            <person name="Sterky F."/>
            <person name="Terry A."/>
            <person name="Tsai C.J."/>
            <person name="Uberbacher E."/>
            <person name="Unneberg P."/>
            <person name="Vahala J."/>
            <person name="Wall K."/>
            <person name="Wessler S."/>
            <person name="Yang G."/>
            <person name="Yin T."/>
            <person name="Douglas C."/>
            <person name="Marra M."/>
            <person name="Sandberg G."/>
            <person name="Van de Peer Y."/>
            <person name="Rokhsar D."/>
        </authorList>
    </citation>
    <scope>NUCLEOTIDE SEQUENCE [LARGE SCALE GENOMIC DNA]</scope>
    <source>
        <strain evidence="2">cv. Nisqually</strain>
    </source>
</reference>
<evidence type="ECO:0000313" key="1">
    <source>
        <dbReference type="EMBL" id="KAI9391084.1"/>
    </source>
</evidence>
<protein>
    <submittedName>
        <fullName evidence="1">Uncharacterized protein</fullName>
    </submittedName>
</protein>